<reference evidence="1 2" key="1">
    <citation type="submission" date="2005-09" db="EMBL/GenBank/DDBJ databases">
        <authorList>
            <person name="Mural R.J."/>
            <person name="Li P.W."/>
            <person name="Adams M.D."/>
            <person name="Amanatides P.G."/>
            <person name="Baden-Tillson H."/>
            <person name="Barnstead M."/>
            <person name="Chin S.H."/>
            <person name="Dew I."/>
            <person name="Evans C.A."/>
            <person name="Ferriera S."/>
            <person name="Flanigan M."/>
            <person name="Fosler C."/>
            <person name="Glodek A."/>
            <person name="Gu Z."/>
            <person name="Holt R.A."/>
            <person name="Jennings D."/>
            <person name="Kraft C.L."/>
            <person name="Lu F."/>
            <person name="Nguyen T."/>
            <person name="Nusskern D.R."/>
            <person name="Pfannkoch C.M."/>
            <person name="Sitter C."/>
            <person name="Sutton G.G."/>
            <person name="Venter J.C."/>
            <person name="Wang Z."/>
            <person name="Woodage T."/>
            <person name="Zheng X.H."/>
            <person name="Zhong F."/>
        </authorList>
    </citation>
    <scope>NUCLEOTIDE SEQUENCE [LARGE SCALE GENOMIC DNA]</scope>
    <source>
        <strain>BN</strain>
        <strain evidence="2">Sprague-Dawley</strain>
    </source>
</reference>
<protein>
    <submittedName>
        <fullName evidence="1">RCG46340</fullName>
    </submittedName>
</protein>
<dbReference type="AlphaFoldDB" id="A6IDF9"/>
<organism evidence="1 2">
    <name type="scientific">Rattus norvegicus</name>
    <name type="common">Rat</name>
    <dbReference type="NCBI Taxonomy" id="10116"/>
    <lineage>
        <taxon>Eukaryota</taxon>
        <taxon>Metazoa</taxon>
        <taxon>Chordata</taxon>
        <taxon>Craniata</taxon>
        <taxon>Vertebrata</taxon>
        <taxon>Euteleostomi</taxon>
        <taxon>Mammalia</taxon>
        <taxon>Eutheria</taxon>
        <taxon>Euarchontoglires</taxon>
        <taxon>Glires</taxon>
        <taxon>Rodentia</taxon>
        <taxon>Myomorpha</taxon>
        <taxon>Muroidea</taxon>
        <taxon>Muridae</taxon>
        <taxon>Murinae</taxon>
        <taxon>Rattus</taxon>
    </lineage>
</organism>
<sequence length="84" mass="9863">MSTRIMEIMKTLGLSRQIYQHYRRLYCLPIRRGSSQTEITQNSKLKNTPLKPAQKVPTEYILTEVNGVILKCAYNIHKHLSYPR</sequence>
<dbReference type="Proteomes" id="UP000234681">
    <property type="component" value="Chromosome 13"/>
</dbReference>
<name>A6IDF9_RAT</name>
<accession>A6IDF9</accession>
<evidence type="ECO:0000313" key="2">
    <source>
        <dbReference type="Proteomes" id="UP000234681"/>
    </source>
</evidence>
<dbReference type="EMBL" id="CH473958">
    <property type="protein sequence ID" value="EDM09337.1"/>
    <property type="molecule type" value="Genomic_DNA"/>
</dbReference>
<evidence type="ECO:0000313" key="1">
    <source>
        <dbReference type="EMBL" id="EDM09337.1"/>
    </source>
</evidence>
<proteinExistence type="predicted"/>
<gene>
    <name evidence="1" type="ORF">rCG_46340</name>
</gene>